<reference evidence="2 3" key="1">
    <citation type="submission" date="2015-01" db="EMBL/GenBank/DDBJ databases">
        <title>Evolution of Trichinella species and genotypes.</title>
        <authorList>
            <person name="Korhonen P.K."/>
            <person name="Edoardo P."/>
            <person name="Giuseppe L.R."/>
            <person name="Gasser R.B."/>
        </authorList>
    </citation>
    <scope>NUCLEOTIDE SEQUENCE [LARGE SCALE GENOMIC DNA]</scope>
    <source>
        <strain evidence="2">ISS37</strain>
    </source>
</reference>
<evidence type="ECO:0000313" key="3">
    <source>
        <dbReference type="Proteomes" id="UP000054630"/>
    </source>
</evidence>
<proteinExistence type="predicted"/>
<feature type="non-terminal residue" evidence="2">
    <location>
        <position position="1"/>
    </location>
</feature>
<feature type="non-terminal residue" evidence="2">
    <location>
        <position position="51"/>
    </location>
</feature>
<evidence type="ECO:0000313" key="2">
    <source>
        <dbReference type="EMBL" id="KRX11957.1"/>
    </source>
</evidence>
<name>A0A0V0RCH4_9BILA</name>
<feature type="compositionally biased region" description="Polar residues" evidence="1">
    <location>
        <begin position="34"/>
        <end position="51"/>
    </location>
</feature>
<feature type="region of interest" description="Disordered" evidence="1">
    <location>
        <begin position="30"/>
        <end position="51"/>
    </location>
</feature>
<accession>A0A0V0RCH4</accession>
<protein>
    <submittedName>
        <fullName evidence="2">Uncharacterized protein</fullName>
    </submittedName>
</protein>
<keyword evidence="3" id="KW-1185">Reference proteome</keyword>
<evidence type="ECO:0000256" key="1">
    <source>
        <dbReference type="SAM" id="MobiDB-lite"/>
    </source>
</evidence>
<dbReference type="AlphaFoldDB" id="A0A0V0RCH4"/>
<comment type="caution">
    <text evidence="2">The sequence shown here is derived from an EMBL/GenBank/DDBJ whole genome shotgun (WGS) entry which is preliminary data.</text>
</comment>
<organism evidence="2 3">
    <name type="scientific">Trichinella nelsoni</name>
    <dbReference type="NCBI Taxonomy" id="6336"/>
    <lineage>
        <taxon>Eukaryota</taxon>
        <taxon>Metazoa</taxon>
        <taxon>Ecdysozoa</taxon>
        <taxon>Nematoda</taxon>
        <taxon>Enoplea</taxon>
        <taxon>Dorylaimia</taxon>
        <taxon>Trichinellida</taxon>
        <taxon>Trichinellidae</taxon>
        <taxon>Trichinella</taxon>
    </lineage>
</organism>
<dbReference type="Proteomes" id="UP000054630">
    <property type="component" value="Unassembled WGS sequence"/>
</dbReference>
<sequence length="51" mass="5741">LKSITDHTEEPLPDFSADIHRLEHAKLVEGTPDWSLQTDQPLISTGRSETQ</sequence>
<gene>
    <name evidence="2" type="ORF">T07_949</name>
</gene>
<dbReference type="EMBL" id="JYDL01001048">
    <property type="protein sequence ID" value="KRX11957.1"/>
    <property type="molecule type" value="Genomic_DNA"/>
</dbReference>